<sequence>MTEALMTSWKRSIISLFTQLLKLTCKAESMSAGIADLLLGQIEDSPAEQVVAPGASCRSQIDDFGDGSAEPPHPIEMVAAALQ</sequence>
<evidence type="ECO:0000313" key="1">
    <source>
        <dbReference type="EMBL" id="EMA17740.1"/>
    </source>
</evidence>
<name>M0KD22_9EURY</name>
<keyword evidence="2" id="KW-1185">Reference proteome</keyword>
<dbReference type="EMBL" id="AOLW01000036">
    <property type="protein sequence ID" value="EMA17740.1"/>
    <property type="molecule type" value="Genomic_DNA"/>
</dbReference>
<accession>M0KD22</accession>
<organism evidence="1 2">
    <name type="scientific">Haloarcula amylolytica JCM 13557</name>
    <dbReference type="NCBI Taxonomy" id="1227452"/>
    <lineage>
        <taxon>Archaea</taxon>
        <taxon>Methanobacteriati</taxon>
        <taxon>Methanobacteriota</taxon>
        <taxon>Stenosarchaea group</taxon>
        <taxon>Halobacteria</taxon>
        <taxon>Halobacteriales</taxon>
        <taxon>Haloarculaceae</taxon>
        <taxon>Haloarcula</taxon>
    </lineage>
</organism>
<gene>
    <name evidence="1" type="ORF">C442_16114</name>
</gene>
<dbReference type="PATRIC" id="fig|1227452.3.peg.3203"/>
<protein>
    <submittedName>
        <fullName evidence="1">Putative oxidoreductase</fullName>
    </submittedName>
</protein>
<dbReference type="AlphaFoldDB" id="M0KD22"/>
<dbReference type="RefSeq" id="WP_008312150.1">
    <property type="nucleotide sequence ID" value="NZ_AOLW01000036.1"/>
</dbReference>
<comment type="caution">
    <text evidence="1">The sequence shown here is derived from an EMBL/GenBank/DDBJ whole genome shotgun (WGS) entry which is preliminary data.</text>
</comment>
<proteinExistence type="predicted"/>
<dbReference type="Proteomes" id="UP000011623">
    <property type="component" value="Unassembled WGS sequence"/>
</dbReference>
<evidence type="ECO:0000313" key="2">
    <source>
        <dbReference type="Proteomes" id="UP000011623"/>
    </source>
</evidence>
<reference evidence="1 2" key="1">
    <citation type="journal article" date="2014" name="PLoS Genet.">
        <title>Phylogenetically driven sequencing of extremely halophilic archaea reveals strategies for static and dynamic osmo-response.</title>
        <authorList>
            <person name="Becker E.A."/>
            <person name="Seitzer P.M."/>
            <person name="Tritt A."/>
            <person name="Larsen D."/>
            <person name="Krusor M."/>
            <person name="Yao A.I."/>
            <person name="Wu D."/>
            <person name="Madern D."/>
            <person name="Eisen J.A."/>
            <person name="Darling A.E."/>
            <person name="Facciotti M.T."/>
        </authorList>
    </citation>
    <scope>NUCLEOTIDE SEQUENCE [LARGE SCALE GENOMIC DNA]</scope>
    <source>
        <strain evidence="1 2">JCM 13557</strain>
    </source>
</reference>